<dbReference type="InterPro" id="IPR046797">
    <property type="entry name" value="PDDEXK_12"/>
</dbReference>
<name>A0AAN6NNA3_9PEZI</name>
<dbReference type="Pfam" id="PF20516">
    <property type="entry name" value="PDDEXK_12"/>
    <property type="match status" value="1"/>
</dbReference>
<gene>
    <name evidence="2" type="ORF">QBC32DRAFT_67604</name>
</gene>
<dbReference type="EMBL" id="MU859289">
    <property type="protein sequence ID" value="KAK3948026.1"/>
    <property type="molecule type" value="Genomic_DNA"/>
</dbReference>
<evidence type="ECO:0000313" key="2">
    <source>
        <dbReference type="EMBL" id="KAK3948026.1"/>
    </source>
</evidence>
<protein>
    <recommendedName>
        <fullName evidence="1">PD-(D/E)XK nuclease-like domain-containing protein</fullName>
    </recommendedName>
</protein>
<accession>A0AAN6NNA3</accession>
<dbReference type="Proteomes" id="UP001303222">
    <property type="component" value="Unassembled WGS sequence"/>
</dbReference>
<feature type="domain" description="PD-(D/E)XK nuclease-like" evidence="1">
    <location>
        <begin position="81"/>
        <end position="348"/>
    </location>
</feature>
<feature type="non-terminal residue" evidence="2">
    <location>
        <position position="1"/>
    </location>
</feature>
<evidence type="ECO:0000259" key="1">
    <source>
        <dbReference type="Pfam" id="PF20516"/>
    </source>
</evidence>
<sequence>SSSTRSPQKAWPAWDRLEVFEGLARRNLSLLELDLPSPLVDLLNVVEPLASGTGVISPSAKDAITSHPQRIISIGIDDSKYSAHRDTYGPTPSTEHVLNILEAAANCEENSQDESTWNTEVHQRVLETALRFRSSNQPTATSNLFAQPVNFTMCTTAGIGIGKPPLAPFQNIDFCLYIDPAKVGGPEGEDHITKTIDAVRKSIPDHYQSINHTDHFPLRRNPITVSIETKRSDDNWDEAGLRIAVWQAAQWNFLRWMAQGDTDGDSSSSSSRAVGDMRHETRDDLGLEFLPGIVIMGHDWYLTASTNDGKSTTFWARTHIGSTESALGVYKIICVVQYLAQWSRDVYWPWFRQTILKIPPAD</sequence>
<proteinExistence type="predicted"/>
<reference evidence="2" key="1">
    <citation type="journal article" date="2023" name="Mol. Phylogenet. Evol.">
        <title>Genome-scale phylogeny and comparative genomics of the fungal order Sordariales.</title>
        <authorList>
            <person name="Hensen N."/>
            <person name="Bonometti L."/>
            <person name="Westerberg I."/>
            <person name="Brannstrom I.O."/>
            <person name="Guillou S."/>
            <person name="Cros-Aarteil S."/>
            <person name="Calhoun S."/>
            <person name="Haridas S."/>
            <person name="Kuo A."/>
            <person name="Mondo S."/>
            <person name="Pangilinan J."/>
            <person name="Riley R."/>
            <person name="LaButti K."/>
            <person name="Andreopoulos B."/>
            <person name="Lipzen A."/>
            <person name="Chen C."/>
            <person name="Yan M."/>
            <person name="Daum C."/>
            <person name="Ng V."/>
            <person name="Clum A."/>
            <person name="Steindorff A."/>
            <person name="Ohm R.A."/>
            <person name="Martin F."/>
            <person name="Silar P."/>
            <person name="Natvig D.O."/>
            <person name="Lalanne C."/>
            <person name="Gautier V."/>
            <person name="Ament-Velasquez S.L."/>
            <person name="Kruys A."/>
            <person name="Hutchinson M.I."/>
            <person name="Powell A.J."/>
            <person name="Barry K."/>
            <person name="Miller A.N."/>
            <person name="Grigoriev I.V."/>
            <person name="Debuchy R."/>
            <person name="Gladieux P."/>
            <person name="Hiltunen Thoren M."/>
            <person name="Johannesson H."/>
        </authorList>
    </citation>
    <scope>NUCLEOTIDE SEQUENCE</scope>
    <source>
        <strain evidence="2">CBS 626.80</strain>
    </source>
</reference>
<dbReference type="AlphaFoldDB" id="A0AAN6NNA3"/>
<comment type="caution">
    <text evidence="2">The sequence shown here is derived from an EMBL/GenBank/DDBJ whole genome shotgun (WGS) entry which is preliminary data.</text>
</comment>
<reference evidence="2" key="2">
    <citation type="submission" date="2023-06" db="EMBL/GenBank/DDBJ databases">
        <authorList>
            <consortium name="Lawrence Berkeley National Laboratory"/>
            <person name="Mondo S.J."/>
            <person name="Hensen N."/>
            <person name="Bonometti L."/>
            <person name="Westerberg I."/>
            <person name="Brannstrom I.O."/>
            <person name="Guillou S."/>
            <person name="Cros-Aarteil S."/>
            <person name="Calhoun S."/>
            <person name="Haridas S."/>
            <person name="Kuo A."/>
            <person name="Pangilinan J."/>
            <person name="Riley R."/>
            <person name="Labutti K."/>
            <person name="Andreopoulos B."/>
            <person name="Lipzen A."/>
            <person name="Chen C."/>
            <person name="Yanf M."/>
            <person name="Daum C."/>
            <person name="Ng V."/>
            <person name="Clum A."/>
            <person name="Steindorff A."/>
            <person name="Ohm R."/>
            <person name="Martin F."/>
            <person name="Silar P."/>
            <person name="Natvig D."/>
            <person name="Lalanne C."/>
            <person name="Gautier V."/>
            <person name="Ament-Velasquez S.L."/>
            <person name="Kruys A."/>
            <person name="Hutchinson M.I."/>
            <person name="Powell A.J."/>
            <person name="Barry K."/>
            <person name="Miller A.N."/>
            <person name="Grigoriev I.V."/>
            <person name="Debuchy R."/>
            <person name="Gladieux P."/>
            <person name="Thoren M.H."/>
            <person name="Johannesson H."/>
        </authorList>
    </citation>
    <scope>NUCLEOTIDE SEQUENCE</scope>
    <source>
        <strain evidence="2">CBS 626.80</strain>
    </source>
</reference>
<organism evidence="2 3">
    <name type="scientific">Pseudoneurospora amorphoporcata</name>
    <dbReference type="NCBI Taxonomy" id="241081"/>
    <lineage>
        <taxon>Eukaryota</taxon>
        <taxon>Fungi</taxon>
        <taxon>Dikarya</taxon>
        <taxon>Ascomycota</taxon>
        <taxon>Pezizomycotina</taxon>
        <taxon>Sordariomycetes</taxon>
        <taxon>Sordariomycetidae</taxon>
        <taxon>Sordariales</taxon>
        <taxon>Sordariaceae</taxon>
        <taxon>Pseudoneurospora</taxon>
    </lineage>
</organism>
<evidence type="ECO:0000313" key="3">
    <source>
        <dbReference type="Proteomes" id="UP001303222"/>
    </source>
</evidence>
<keyword evidence="3" id="KW-1185">Reference proteome</keyword>